<dbReference type="EMBL" id="VOHM01000028">
    <property type="protein sequence ID" value="TWT22762.1"/>
    <property type="molecule type" value="Genomic_DNA"/>
</dbReference>
<comment type="caution">
    <text evidence="1">The sequence shown here is derived from an EMBL/GenBank/DDBJ whole genome shotgun (WGS) entry which is preliminary data.</text>
</comment>
<keyword evidence="2" id="KW-1185">Reference proteome</keyword>
<name>A0A5C5UB74_9CORY</name>
<evidence type="ECO:0000313" key="2">
    <source>
        <dbReference type="Proteomes" id="UP000320791"/>
    </source>
</evidence>
<dbReference type="Proteomes" id="UP000320791">
    <property type="component" value="Unassembled WGS sequence"/>
</dbReference>
<gene>
    <name evidence="1" type="ORF">FRX94_10835</name>
</gene>
<dbReference type="AlphaFoldDB" id="A0A5C5UB74"/>
<accession>A0A5C5UB74</accession>
<reference evidence="1 2" key="1">
    <citation type="submission" date="2019-08" db="EMBL/GenBank/DDBJ databases">
        <authorList>
            <person name="Lei W."/>
        </authorList>
    </citation>
    <scope>NUCLEOTIDE SEQUENCE [LARGE SCALE GENOMIC DNA]</scope>
    <source>
        <strain evidence="1 2">CCUG 58627</strain>
    </source>
</reference>
<protein>
    <submittedName>
        <fullName evidence="1">Uncharacterized protein</fullName>
    </submittedName>
</protein>
<proteinExistence type="predicted"/>
<sequence>MAHPKDQGAGTIDQIGGGIDASAKRGGVILGVQGVQLSAEDRDQALQFLAHGKQGLPGILRNGVDGGGAFGGLPLHVLACLVVLLQVTGQDLQCLTEHTVGDIPQLFERTIGIIHCQLVSGGELSMRYQRFRIRTIDGGGSAGQYGRTQRGTGPKAPGRSMQIINGRGIAPDQFGSVRHGRHRSPLRLVPKSISVSCSSATTWRANLQPSASAPARSRPASWTDCNISAMRCPCPPKPWPVARCGKLGEVDW</sequence>
<evidence type="ECO:0000313" key="1">
    <source>
        <dbReference type="EMBL" id="TWT22762.1"/>
    </source>
</evidence>
<organism evidence="1 2">
    <name type="scientific">Corynebacterium canis</name>
    <dbReference type="NCBI Taxonomy" id="679663"/>
    <lineage>
        <taxon>Bacteria</taxon>
        <taxon>Bacillati</taxon>
        <taxon>Actinomycetota</taxon>
        <taxon>Actinomycetes</taxon>
        <taxon>Mycobacteriales</taxon>
        <taxon>Corynebacteriaceae</taxon>
        <taxon>Corynebacterium</taxon>
    </lineage>
</organism>